<dbReference type="InterPro" id="IPR026843">
    <property type="entry name" value="SbcD_C"/>
</dbReference>
<evidence type="ECO:0000256" key="1">
    <source>
        <dbReference type="ARBA" id="ARBA00010555"/>
    </source>
</evidence>
<evidence type="ECO:0000313" key="11">
    <source>
        <dbReference type="Proteomes" id="UP000051804"/>
    </source>
</evidence>
<dbReference type="NCBIfam" id="TIGR00619">
    <property type="entry name" value="sbcd"/>
    <property type="match status" value="1"/>
</dbReference>
<dbReference type="Gene3D" id="3.60.21.10">
    <property type="match status" value="1"/>
</dbReference>
<dbReference type="SUPFAM" id="SSF56300">
    <property type="entry name" value="Metallo-dependent phosphatases"/>
    <property type="match status" value="1"/>
</dbReference>
<dbReference type="GO" id="GO:0008408">
    <property type="term" value="F:3'-5' exonuclease activity"/>
    <property type="evidence" value="ECO:0007669"/>
    <property type="project" value="InterPro"/>
</dbReference>
<dbReference type="InterPro" id="IPR050535">
    <property type="entry name" value="DNA_Repair-Maintenance_Comp"/>
</dbReference>
<evidence type="ECO:0000259" key="9">
    <source>
        <dbReference type="Pfam" id="PF12320"/>
    </source>
</evidence>
<protein>
    <recommendedName>
        <fullName evidence="3 7">Nuclease SbcCD subunit D</fullName>
    </recommendedName>
</protein>
<dbReference type="InterPro" id="IPR041796">
    <property type="entry name" value="Mre11_N"/>
</dbReference>
<dbReference type="Pfam" id="PF00149">
    <property type="entry name" value="Metallophos"/>
    <property type="match status" value="1"/>
</dbReference>
<feature type="domain" description="Calcineurin-like phosphoesterase" evidence="8">
    <location>
        <begin position="2"/>
        <end position="214"/>
    </location>
</feature>
<organism evidence="10 11">
    <name type="scientific">Lacticaseibacillus nasuensis JCM 17158</name>
    <dbReference type="NCBI Taxonomy" id="1291734"/>
    <lineage>
        <taxon>Bacteria</taxon>
        <taxon>Bacillati</taxon>
        <taxon>Bacillota</taxon>
        <taxon>Bacilli</taxon>
        <taxon>Lactobacillales</taxon>
        <taxon>Lactobacillaceae</taxon>
        <taxon>Lacticaseibacillus</taxon>
    </lineage>
</organism>
<accession>A0A0R1JRX9</accession>
<dbReference type="InterPro" id="IPR004843">
    <property type="entry name" value="Calcineurin-like_PHP"/>
</dbReference>
<keyword evidence="7" id="KW-0255">Endonuclease</keyword>
<dbReference type="AlphaFoldDB" id="A0A0R1JRX9"/>
<reference evidence="10 11" key="1">
    <citation type="journal article" date="2015" name="Genome Announc.">
        <title>Expanding the biotechnology potential of lactobacilli through comparative genomics of 213 strains and associated genera.</title>
        <authorList>
            <person name="Sun Z."/>
            <person name="Harris H.M."/>
            <person name="McCann A."/>
            <person name="Guo C."/>
            <person name="Argimon S."/>
            <person name="Zhang W."/>
            <person name="Yang X."/>
            <person name="Jeffery I.B."/>
            <person name="Cooney J.C."/>
            <person name="Kagawa T.F."/>
            <person name="Liu W."/>
            <person name="Song Y."/>
            <person name="Salvetti E."/>
            <person name="Wrobel A."/>
            <person name="Rasinkangas P."/>
            <person name="Parkhill J."/>
            <person name="Rea M.C."/>
            <person name="O'Sullivan O."/>
            <person name="Ritari J."/>
            <person name="Douillard F.P."/>
            <person name="Paul Ross R."/>
            <person name="Yang R."/>
            <person name="Briner A.E."/>
            <person name="Felis G.E."/>
            <person name="de Vos W.M."/>
            <person name="Barrangou R."/>
            <person name="Klaenhammer T.R."/>
            <person name="Caufield P.W."/>
            <person name="Cui Y."/>
            <person name="Zhang H."/>
            <person name="O'Toole P.W."/>
        </authorList>
    </citation>
    <scope>NUCLEOTIDE SEQUENCE [LARGE SCALE GENOMIC DNA]</scope>
    <source>
        <strain evidence="10 11">JCM 17158</strain>
    </source>
</reference>
<dbReference type="GO" id="GO:0006310">
    <property type="term" value="P:DNA recombination"/>
    <property type="evidence" value="ECO:0007669"/>
    <property type="project" value="UniProtKB-KW"/>
</dbReference>
<name>A0A0R1JRX9_9LACO</name>
<evidence type="ECO:0000256" key="6">
    <source>
        <dbReference type="ARBA" id="ARBA00022839"/>
    </source>
</evidence>
<proteinExistence type="inferred from homology"/>
<dbReference type="CDD" id="cd00840">
    <property type="entry name" value="MPP_Mre11_N"/>
    <property type="match status" value="1"/>
</dbReference>
<evidence type="ECO:0000256" key="7">
    <source>
        <dbReference type="RuleBase" id="RU363069"/>
    </source>
</evidence>
<keyword evidence="7" id="KW-0233">DNA recombination</keyword>
<evidence type="ECO:0000256" key="4">
    <source>
        <dbReference type="ARBA" id="ARBA00022722"/>
    </source>
</evidence>
<keyword evidence="4 7" id="KW-0540">Nuclease</keyword>
<dbReference type="Proteomes" id="UP000051804">
    <property type="component" value="Unassembled WGS sequence"/>
</dbReference>
<dbReference type="Pfam" id="PF12320">
    <property type="entry name" value="SbcD_C"/>
    <property type="match status" value="1"/>
</dbReference>
<dbReference type="EMBL" id="AZDJ01000030">
    <property type="protein sequence ID" value="KRK71009.1"/>
    <property type="molecule type" value="Genomic_DNA"/>
</dbReference>
<dbReference type="GO" id="GO:0006260">
    <property type="term" value="P:DNA replication"/>
    <property type="evidence" value="ECO:0007669"/>
    <property type="project" value="UniProtKB-KW"/>
</dbReference>
<dbReference type="InterPro" id="IPR029052">
    <property type="entry name" value="Metallo-depent_PP-like"/>
</dbReference>
<keyword evidence="7" id="KW-0235">DNA replication</keyword>
<comment type="similarity">
    <text evidence="1 7">Belongs to the SbcD family.</text>
</comment>
<comment type="subunit">
    <text evidence="2 7">Heterodimer of SbcC and SbcD.</text>
</comment>
<feature type="domain" description="Nuclease SbcCD subunit D C-terminal" evidence="9">
    <location>
        <begin position="261"/>
        <end position="345"/>
    </location>
</feature>
<keyword evidence="11" id="KW-1185">Reference proteome</keyword>
<comment type="caution">
    <text evidence="10">The sequence shown here is derived from an EMBL/GenBank/DDBJ whole genome shotgun (WGS) entry which is preliminary data.</text>
</comment>
<dbReference type="InterPro" id="IPR004593">
    <property type="entry name" value="SbcD"/>
</dbReference>
<evidence type="ECO:0000256" key="5">
    <source>
        <dbReference type="ARBA" id="ARBA00022801"/>
    </source>
</evidence>
<evidence type="ECO:0000313" key="10">
    <source>
        <dbReference type="EMBL" id="KRK71009.1"/>
    </source>
</evidence>
<evidence type="ECO:0000259" key="8">
    <source>
        <dbReference type="Pfam" id="PF00149"/>
    </source>
</evidence>
<dbReference type="PATRIC" id="fig|1291734.4.peg.201"/>
<keyword evidence="6 7" id="KW-0269">Exonuclease</keyword>
<gene>
    <name evidence="7" type="primary">sbcD</name>
    <name evidence="10" type="ORF">FD02_GL000193</name>
</gene>
<evidence type="ECO:0000256" key="3">
    <source>
        <dbReference type="ARBA" id="ARBA00013365"/>
    </source>
</evidence>
<dbReference type="PANTHER" id="PTHR30337">
    <property type="entry name" value="COMPONENT OF ATP-DEPENDENT DSDNA EXONUCLEASE"/>
    <property type="match status" value="1"/>
</dbReference>
<keyword evidence="5 7" id="KW-0378">Hydrolase</keyword>
<dbReference type="STRING" id="1291734.FD02_GL000193"/>
<comment type="function">
    <text evidence="7">SbcCD cleaves DNA hairpin structures. These structures can inhibit DNA replication and are intermediates in certain DNA recombination reactions. The complex acts as a 3'-&gt;5' double strand exonuclease that can open hairpins. It also has a 5' single-strand endonuclease activity.</text>
</comment>
<dbReference type="PANTHER" id="PTHR30337:SF0">
    <property type="entry name" value="NUCLEASE SBCCD SUBUNIT D"/>
    <property type="match status" value="1"/>
</dbReference>
<sequence length="369" mass="40384">MMRFLHTADWHIGRTLAGFNLAEDQQAVFDRLVATAKAEQVDAIVIAGDLYDRALANEDAVTMVNAMLTKLNRELGYPVLAISGNHDSAVRLNTGREWFAGTQLYLNTQLAQAFTPVTLGDTQFFLLPYFEPIAARQYFNDDSLTNLNLAMPRVVAAMQALFDPAKRHVLVAHFFAAGSEHSDSETLVNVGGLDAVAVSDLAPFDYVALGHLHNRHALQATKVQYAGSLLKFSVSEANQEKGVYIVDTETLTRKFVALAPRRELIHRTASYAELTAPDQPDRDAFTAVTLTDTEAIPNVMAALREAFPYLISLDRAHGVTGATATAKQVRHLSPQELLAQFYHDVTGAELTAEQQAWADAALAAAKEDD</sequence>
<evidence type="ECO:0000256" key="2">
    <source>
        <dbReference type="ARBA" id="ARBA00011322"/>
    </source>
</evidence>
<dbReference type="GO" id="GO:0004519">
    <property type="term" value="F:endonuclease activity"/>
    <property type="evidence" value="ECO:0007669"/>
    <property type="project" value="UniProtKB-KW"/>
</dbReference>